<dbReference type="InterPro" id="IPR029034">
    <property type="entry name" value="Cystine-knot_cytokine"/>
</dbReference>
<proteinExistence type="predicted"/>
<dbReference type="SUPFAM" id="SSF57501">
    <property type="entry name" value="Cystine-knot cytokines"/>
    <property type="match status" value="1"/>
</dbReference>
<dbReference type="AlphaFoldDB" id="A0A8R1IJE4"/>
<dbReference type="Proteomes" id="UP000005237">
    <property type="component" value="Unassembled WGS sequence"/>
</dbReference>
<reference evidence="3" key="1">
    <citation type="submission" date="2010-08" db="EMBL/GenBank/DDBJ databases">
        <authorList>
            <consortium name="Caenorhabditis japonica Sequencing Consortium"/>
            <person name="Wilson R.K."/>
        </authorList>
    </citation>
    <scope>NUCLEOTIDE SEQUENCE [LARGE SCALE GENOMIC DNA]</scope>
    <source>
        <strain evidence="3">DF5081</strain>
    </source>
</reference>
<feature type="region of interest" description="Disordered" evidence="1">
    <location>
        <begin position="23"/>
        <end position="55"/>
    </location>
</feature>
<keyword evidence="3" id="KW-1185">Reference proteome</keyword>
<accession>A0A8R1IJE4</accession>
<feature type="compositionally biased region" description="Acidic residues" evidence="1">
    <location>
        <begin position="38"/>
        <end position="47"/>
    </location>
</feature>
<evidence type="ECO:0000313" key="2">
    <source>
        <dbReference type="EnsemblMetazoa" id="CJA35895.1"/>
    </source>
</evidence>
<evidence type="ECO:0000256" key="1">
    <source>
        <dbReference type="SAM" id="MobiDB-lite"/>
    </source>
</evidence>
<dbReference type="PANTHER" id="PTHR33995:SF12">
    <property type="entry name" value="CPW-WPC DOMAIN-CONTAINING PROTEIN"/>
    <property type="match status" value="1"/>
</dbReference>
<dbReference type="EnsemblMetazoa" id="CJA35895.1">
    <property type="protein sequence ID" value="CJA35895.1"/>
    <property type="gene ID" value="WBGene00211742"/>
</dbReference>
<protein>
    <submittedName>
        <fullName evidence="2">Uncharacterized protein</fullName>
    </submittedName>
</protein>
<name>A0A8R1IJE4_CAEJA</name>
<sequence>MAETLDEAMFTFPNLASTDQATLFKPGNTVSDHKVGPEDSEDSDSDEQSGPSELTANGECPTYACMSCKMALLNGFLKNPNLGAADNATMTAQRNELALRLVLGVVTNLGCQYRRGEALENNSEWCGLCNLCWQWRKLPSDYYPNYLNEVNCDHNDDGCLSGFGECKPITRAISVMRKKGDDWVKESVETTTACECQVEIGSSLHGLVVK</sequence>
<reference evidence="2" key="2">
    <citation type="submission" date="2022-06" db="UniProtKB">
        <authorList>
            <consortium name="EnsemblMetazoa"/>
        </authorList>
    </citation>
    <scope>IDENTIFICATION</scope>
    <source>
        <strain evidence="2">DF5081</strain>
    </source>
</reference>
<organism evidence="2 3">
    <name type="scientific">Caenorhabditis japonica</name>
    <dbReference type="NCBI Taxonomy" id="281687"/>
    <lineage>
        <taxon>Eukaryota</taxon>
        <taxon>Metazoa</taxon>
        <taxon>Ecdysozoa</taxon>
        <taxon>Nematoda</taxon>
        <taxon>Chromadorea</taxon>
        <taxon>Rhabditida</taxon>
        <taxon>Rhabditina</taxon>
        <taxon>Rhabditomorpha</taxon>
        <taxon>Rhabditoidea</taxon>
        <taxon>Rhabditidae</taxon>
        <taxon>Peloderinae</taxon>
        <taxon>Caenorhabditis</taxon>
    </lineage>
</organism>
<evidence type="ECO:0000313" key="3">
    <source>
        <dbReference type="Proteomes" id="UP000005237"/>
    </source>
</evidence>
<dbReference type="PANTHER" id="PTHR33995">
    <property type="entry name" value="PROTEIN CBG18546"/>
    <property type="match status" value="1"/>
</dbReference>